<protein>
    <recommendedName>
        <fullName evidence="2">PD-(D/E)XK nuclease-like domain-containing protein</fullName>
    </recommendedName>
</protein>
<sequence>MELFHDRINLWLESVILEPESLNNVSATIASGQQYQHRDLESAKLKRKGPEISDLPSPPASLKRPLTSNNRMEIQPTQTPKRRRLNKNVTDTERTPRQGDSVSVTGSEIPSLTSRSNSVASGQISPTRLADELRQQPKGVLVKTMDVNDEDMPLSLQNFIPDIENIATGLHIVPAYLEPEISRLALNRRSLKRFYPHVYAPTTSQPDTQTPATDISILVDILRIVDKATECLNCGMDEAGWNNHVHSPLLETALYGRGPWGKQLAGFYSCTTASIIPWYRIDNMPGKKIDFTLFIDPKFDPDATELVEALFESRGGSINHTDFQPLEKRPVTVSIETKRHDESQKNANIQMGVWQAAQWRALEQLAGSAAMETLEFLPGLLVFGHQWNFVATSYKDGKTILWKERSIGSSQTEFGVFQIMTGMAKLRAWSVDIFWPWYKLHVLKIGAESEQGDEAGAEVEAEMQELAVEEHVDG</sequence>
<evidence type="ECO:0000259" key="2">
    <source>
        <dbReference type="Pfam" id="PF20516"/>
    </source>
</evidence>
<dbReference type="Proteomes" id="UP000738349">
    <property type="component" value="Unassembled WGS sequence"/>
</dbReference>
<gene>
    <name evidence="3" type="ORF">EDB81DRAFT_800302</name>
</gene>
<accession>A0A9P9J0J3</accession>
<feature type="domain" description="PD-(D/E)XK nuclease-like" evidence="2">
    <location>
        <begin position="204"/>
        <end position="435"/>
    </location>
</feature>
<evidence type="ECO:0000313" key="3">
    <source>
        <dbReference type="EMBL" id="KAH7137720.1"/>
    </source>
</evidence>
<organism evidence="3 4">
    <name type="scientific">Dactylonectria macrodidyma</name>
    <dbReference type="NCBI Taxonomy" id="307937"/>
    <lineage>
        <taxon>Eukaryota</taxon>
        <taxon>Fungi</taxon>
        <taxon>Dikarya</taxon>
        <taxon>Ascomycota</taxon>
        <taxon>Pezizomycotina</taxon>
        <taxon>Sordariomycetes</taxon>
        <taxon>Hypocreomycetidae</taxon>
        <taxon>Hypocreales</taxon>
        <taxon>Nectriaceae</taxon>
        <taxon>Dactylonectria</taxon>
    </lineage>
</organism>
<feature type="compositionally biased region" description="Polar residues" evidence="1">
    <location>
        <begin position="98"/>
        <end position="124"/>
    </location>
</feature>
<name>A0A9P9J0J3_9HYPO</name>
<dbReference type="InterPro" id="IPR046797">
    <property type="entry name" value="PDDEXK_12"/>
</dbReference>
<proteinExistence type="predicted"/>
<feature type="compositionally biased region" description="Polar residues" evidence="1">
    <location>
        <begin position="66"/>
        <end position="79"/>
    </location>
</feature>
<evidence type="ECO:0000256" key="1">
    <source>
        <dbReference type="SAM" id="MobiDB-lite"/>
    </source>
</evidence>
<dbReference type="Pfam" id="PF20516">
    <property type="entry name" value="PDDEXK_12"/>
    <property type="match status" value="1"/>
</dbReference>
<comment type="caution">
    <text evidence="3">The sequence shown here is derived from an EMBL/GenBank/DDBJ whole genome shotgun (WGS) entry which is preliminary data.</text>
</comment>
<dbReference type="EMBL" id="JAGMUV010000012">
    <property type="protein sequence ID" value="KAH7137720.1"/>
    <property type="molecule type" value="Genomic_DNA"/>
</dbReference>
<reference evidence="3" key="1">
    <citation type="journal article" date="2021" name="Nat. Commun.">
        <title>Genetic determinants of endophytism in the Arabidopsis root mycobiome.</title>
        <authorList>
            <person name="Mesny F."/>
            <person name="Miyauchi S."/>
            <person name="Thiergart T."/>
            <person name="Pickel B."/>
            <person name="Atanasova L."/>
            <person name="Karlsson M."/>
            <person name="Huettel B."/>
            <person name="Barry K.W."/>
            <person name="Haridas S."/>
            <person name="Chen C."/>
            <person name="Bauer D."/>
            <person name="Andreopoulos W."/>
            <person name="Pangilinan J."/>
            <person name="LaButti K."/>
            <person name="Riley R."/>
            <person name="Lipzen A."/>
            <person name="Clum A."/>
            <person name="Drula E."/>
            <person name="Henrissat B."/>
            <person name="Kohler A."/>
            <person name="Grigoriev I.V."/>
            <person name="Martin F.M."/>
            <person name="Hacquard S."/>
        </authorList>
    </citation>
    <scope>NUCLEOTIDE SEQUENCE</scope>
    <source>
        <strain evidence="3">MPI-CAGE-AT-0147</strain>
    </source>
</reference>
<keyword evidence="4" id="KW-1185">Reference proteome</keyword>
<dbReference type="OrthoDB" id="4161186at2759"/>
<evidence type="ECO:0000313" key="4">
    <source>
        <dbReference type="Proteomes" id="UP000738349"/>
    </source>
</evidence>
<feature type="region of interest" description="Disordered" evidence="1">
    <location>
        <begin position="45"/>
        <end position="124"/>
    </location>
</feature>
<dbReference type="AlphaFoldDB" id="A0A9P9J0J3"/>